<proteinExistence type="predicted"/>
<reference evidence="1 2" key="1">
    <citation type="journal article" date="2012" name="MBio">
        <title>De novo assembly of the Pneumocystis jirovecii genome from a single bronchoalveolar lavage fluid specimen from a patient.</title>
        <authorList>
            <person name="Cisse O.H."/>
            <person name="Pagni M."/>
            <person name="Hauser P.M."/>
        </authorList>
    </citation>
    <scope>NUCLEOTIDE SEQUENCE [LARGE SCALE GENOMIC DNA]</scope>
    <source>
        <strain evidence="1 2">SE8</strain>
    </source>
</reference>
<comment type="caution">
    <text evidence="1">The sequence shown here is derived from an EMBL/GenBank/DDBJ whole genome shotgun (WGS) entry which is preliminary data.</text>
</comment>
<dbReference type="Proteomes" id="UP000010422">
    <property type="component" value="Unassembled WGS sequence"/>
</dbReference>
<sequence length="97" mass="11002">MPFIGICGDICSGKQTIANYLVEKLNFSILKLQNSSNNNIKLNNCSLLDAGLKCLNKKEEKIFKNPVQMLNYVTSHWRERFVTIDIFSEECKLSGNA</sequence>
<dbReference type="InterPro" id="IPR027417">
    <property type="entry name" value="P-loop_NTPase"/>
</dbReference>
<dbReference type="Gene3D" id="3.40.50.300">
    <property type="entry name" value="P-loop containing nucleotide triphosphate hydrolases"/>
    <property type="match status" value="1"/>
</dbReference>
<dbReference type="EMBL" id="CAKM01000110">
    <property type="protein sequence ID" value="CCJ28694.1"/>
    <property type="molecule type" value="Genomic_DNA"/>
</dbReference>
<dbReference type="AlphaFoldDB" id="L0P9C3"/>
<gene>
    <name evidence="1" type="ORF">PNEJI1_003347</name>
</gene>
<organism evidence="2">
    <name type="scientific">Pneumocystis jirovecii</name>
    <name type="common">Human pneumocystis pneumonia agent</name>
    <dbReference type="NCBI Taxonomy" id="42068"/>
    <lineage>
        <taxon>Eukaryota</taxon>
        <taxon>Fungi</taxon>
        <taxon>Dikarya</taxon>
        <taxon>Ascomycota</taxon>
        <taxon>Taphrinomycotina</taxon>
        <taxon>Pneumocystomycetes</taxon>
        <taxon>Pneumocystaceae</taxon>
        <taxon>Pneumocystis</taxon>
    </lineage>
</organism>
<evidence type="ECO:0000313" key="1">
    <source>
        <dbReference type="EMBL" id="CCJ28694.1"/>
    </source>
</evidence>
<name>L0P9C3_PNEJI</name>
<evidence type="ECO:0000313" key="2">
    <source>
        <dbReference type="Proteomes" id="UP000010422"/>
    </source>
</evidence>
<accession>L0P9C3</accession>
<dbReference type="STRING" id="1209962.L0P9C3"/>
<dbReference type="SUPFAM" id="SSF52540">
    <property type="entry name" value="P-loop containing nucleoside triphosphate hydrolases"/>
    <property type="match status" value="1"/>
</dbReference>
<dbReference type="InParanoid" id="L0P9C3"/>
<dbReference type="VEuPathDB" id="FungiDB:PNEJI1_003347"/>
<protein>
    <submittedName>
        <fullName evidence="1">Uncharacterized protein</fullName>
    </submittedName>
</protein>